<protein>
    <submittedName>
        <fullName evidence="1">Uncharacterized protein</fullName>
    </submittedName>
</protein>
<dbReference type="EMBL" id="CP076544">
    <property type="protein sequence ID" value="QWS34358.1"/>
    <property type="molecule type" value="Genomic_DNA"/>
</dbReference>
<keyword evidence="2" id="KW-1185">Reference proteome</keyword>
<evidence type="ECO:0000313" key="1">
    <source>
        <dbReference type="EMBL" id="QWS34358.1"/>
    </source>
</evidence>
<dbReference type="Proteomes" id="UP000681794">
    <property type="component" value="Chromosome"/>
</dbReference>
<evidence type="ECO:0000313" key="2">
    <source>
        <dbReference type="Proteomes" id="UP000681794"/>
    </source>
</evidence>
<accession>A0ACD1E695</accession>
<gene>
    <name evidence="1" type="ORF">KM842_04070</name>
</gene>
<sequence>MSVTAFASMLYCRFRLMVDETPSWSCTVTYGPERTLPLLSDSDPFTALMELTVWLRMVNVCRVAHGAVT</sequence>
<reference evidence="1" key="1">
    <citation type="submission" date="2021-06" db="EMBL/GenBank/DDBJ databases">
        <authorList>
            <person name="Ellington A.J."/>
            <person name="Bryan N.C."/>
            <person name="Christner B.C."/>
            <person name="Reisch C.R."/>
        </authorList>
    </citation>
    <scope>NUCLEOTIDE SEQUENCE</scope>
    <source>
        <strain evidence="1">L6-1</strain>
    </source>
</reference>
<proteinExistence type="predicted"/>
<name>A0ACD1E695_9MICO</name>
<organism evidence="1 2">
    <name type="scientific">Curtobacterium aetherium</name>
    <dbReference type="NCBI Taxonomy" id="2841594"/>
    <lineage>
        <taxon>Bacteria</taxon>
        <taxon>Bacillati</taxon>
        <taxon>Actinomycetota</taxon>
        <taxon>Actinomycetes</taxon>
        <taxon>Micrococcales</taxon>
        <taxon>Microbacteriaceae</taxon>
        <taxon>Curtobacterium</taxon>
    </lineage>
</organism>